<proteinExistence type="predicted"/>
<keyword evidence="3" id="KW-1185">Reference proteome</keyword>
<dbReference type="Pfam" id="PF13466">
    <property type="entry name" value="STAS_2"/>
    <property type="match status" value="1"/>
</dbReference>
<accession>A0A4Q1JWT3</accession>
<dbReference type="InterPro" id="IPR002645">
    <property type="entry name" value="STAS_dom"/>
</dbReference>
<dbReference type="SUPFAM" id="SSF52091">
    <property type="entry name" value="SpoIIaa-like"/>
    <property type="match status" value="1"/>
</dbReference>
<organism evidence="2 3">
    <name type="scientific">Pseudoxanthomonas composti</name>
    <dbReference type="NCBI Taxonomy" id="2137479"/>
    <lineage>
        <taxon>Bacteria</taxon>
        <taxon>Pseudomonadati</taxon>
        <taxon>Pseudomonadota</taxon>
        <taxon>Gammaproteobacteria</taxon>
        <taxon>Lysobacterales</taxon>
        <taxon>Lysobacteraceae</taxon>
        <taxon>Pseudoxanthomonas</taxon>
    </lineage>
</organism>
<evidence type="ECO:0000313" key="2">
    <source>
        <dbReference type="EMBL" id="RXR05987.1"/>
    </source>
</evidence>
<name>A0A4Q1JWT3_9GAMM</name>
<dbReference type="InterPro" id="IPR052746">
    <property type="entry name" value="MlaB_ABC_Transporter"/>
</dbReference>
<dbReference type="EMBL" id="SAWZ01000004">
    <property type="protein sequence ID" value="RXR05987.1"/>
    <property type="molecule type" value="Genomic_DNA"/>
</dbReference>
<feature type="domain" description="STAS" evidence="1">
    <location>
        <begin position="42"/>
        <end position="132"/>
    </location>
</feature>
<dbReference type="InterPro" id="IPR036513">
    <property type="entry name" value="STAS_dom_sf"/>
</dbReference>
<gene>
    <name evidence="2" type="ORF">EPA99_09055</name>
</gene>
<evidence type="ECO:0000313" key="3">
    <source>
        <dbReference type="Proteomes" id="UP000289784"/>
    </source>
</evidence>
<dbReference type="OrthoDB" id="5687860at2"/>
<dbReference type="PROSITE" id="PS50801">
    <property type="entry name" value="STAS"/>
    <property type="match status" value="1"/>
</dbReference>
<dbReference type="Gene3D" id="3.30.750.24">
    <property type="entry name" value="STAS domain"/>
    <property type="match status" value="1"/>
</dbReference>
<dbReference type="Proteomes" id="UP000289784">
    <property type="component" value="Unassembled WGS sequence"/>
</dbReference>
<dbReference type="PANTHER" id="PTHR35849:SF1">
    <property type="entry name" value="INTERMEMBRANE PHOSPHOLIPID TRANSPORT SYSTEM BINDING PROTEIN MLAB"/>
    <property type="match status" value="1"/>
</dbReference>
<sequence length="132" mass="13783">MPRCARSRWPRSPRICARAACRPVETVASAKPASLVRRDEALVFDGALDRAAATALWPQASRALDGIRALDLSAVSRVDSAGLALLAELLARLRAQGAAPVLIGQPAGLAELRDAYRLGAELDFPGAGAIGT</sequence>
<dbReference type="AlphaFoldDB" id="A0A4Q1JWT3"/>
<evidence type="ECO:0000259" key="1">
    <source>
        <dbReference type="PROSITE" id="PS50801"/>
    </source>
</evidence>
<reference evidence="2 3" key="1">
    <citation type="submission" date="2019-01" db="EMBL/GenBank/DDBJ databases">
        <title>Pseudoxanthomonas composti sp. nov., isolated from compost.</title>
        <authorList>
            <person name="Yang G."/>
        </authorList>
    </citation>
    <scope>NUCLEOTIDE SEQUENCE [LARGE SCALE GENOMIC DNA]</scope>
    <source>
        <strain evidence="2 3">GSS15</strain>
    </source>
</reference>
<comment type="caution">
    <text evidence="2">The sequence shown here is derived from an EMBL/GenBank/DDBJ whole genome shotgun (WGS) entry which is preliminary data.</text>
</comment>
<dbReference type="PANTHER" id="PTHR35849">
    <property type="entry name" value="BLR2341 PROTEIN"/>
    <property type="match status" value="1"/>
</dbReference>
<protein>
    <submittedName>
        <fullName evidence="2">STAS domain-containing protein</fullName>
    </submittedName>
</protein>
<dbReference type="InterPro" id="IPR058548">
    <property type="entry name" value="MlaB-like_STAS"/>
</dbReference>